<feature type="transmembrane region" description="Helical" evidence="2">
    <location>
        <begin position="42"/>
        <end position="62"/>
    </location>
</feature>
<keyword evidence="2" id="KW-0812">Transmembrane</keyword>
<accession>A0A4R5BKL8</accession>
<evidence type="ECO:0000256" key="2">
    <source>
        <dbReference type="SAM" id="Phobius"/>
    </source>
</evidence>
<dbReference type="OrthoDB" id="3530399at2"/>
<organism evidence="3 4">
    <name type="scientific">Actinomadura rubrisoli</name>
    <dbReference type="NCBI Taxonomy" id="2530368"/>
    <lineage>
        <taxon>Bacteria</taxon>
        <taxon>Bacillati</taxon>
        <taxon>Actinomycetota</taxon>
        <taxon>Actinomycetes</taxon>
        <taxon>Streptosporangiales</taxon>
        <taxon>Thermomonosporaceae</taxon>
        <taxon>Actinomadura</taxon>
    </lineage>
</organism>
<evidence type="ECO:0000256" key="1">
    <source>
        <dbReference type="SAM" id="MobiDB-lite"/>
    </source>
</evidence>
<dbReference type="SUPFAM" id="SSF50969">
    <property type="entry name" value="YVTN repeat-like/Quinoprotein amine dehydrogenase"/>
    <property type="match status" value="1"/>
</dbReference>
<evidence type="ECO:0000313" key="3">
    <source>
        <dbReference type="EMBL" id="TDD86375.1"/>
    </source>
</evidence>
<evidence type="ECO:0008006" key="5">
    <source>
        <dbReference type="Google" id="ProtNLM"/>
    </source>
</evidence>
<sequence>MKTVPPLEERLRDAYRAAADAWGPSTTPPLRPPVWNPRRRRGLAPVAAIVCVIVIAVAAVAIDKAHHRSARPADTPSPSLTSPGTPTRGPLPARPGRPRFMAVASSEPDELRIRDTGSGAVTARLAPPRGDTFEDVAVAGDDRTFIVTTRAVDPRTSQVRISVHRLRLSDDGTVKEYTSLPRLGYSTVLADLDMAVSPDGTKIAFVVYKAHPDKARTLLENGLMNIGRIEVVTIATGERRTWSTPYMSKIGSLSWAGSTLAFTFTRLASGAHQPDPGLGVTAVGAMQIRALDTGAPGDSPPAATVLLSRPDSTGLTDVARLLPDGRSLITNAGHPTILRQYSVRTGRPIRDLAKAPTTRDDPTGPDVQWVGLTADTTGRHLLAVSSTGDLVHLDLAGRKTAPLPSDKPDQDNLPSAW</sequence>
<keyword evidence="2" id="KW-0472">Membrane</keyword>
<protein>
    <recommendedName>
        <fullName evidence="5">WD40 repeat domain-containing protein</fullName>
    </recommendedName>
</protein>
<dbReference type="RefSeq" id="WP_131894495.1">
    <property type="nucleotide sequence ID" value="NZ_SMKU01000081.1"/>
</dbReference>
<feature type="region of interest" description="Disordered" evidence="1">
    <location>
        <begin position="66"/>
        <end position="99"/>
    </location>
</feature>
<reference evidence="3 4" key="1">
    <citation type="submission" date="2019-03" db="EMBL/GenBank/DDBJ databases">
        <title>Draft genome sequences of novel Actinobacteria.</title>
        <authorList>
            <person name="Sahin N."/>
            <person name="Ay H."/>
            <person name="Saygin H."/>
        </authorList>
    </citation>
    <scope>NUCLEOTIDE SEQUENCE [LARGE SCALE GENOMIC DNA]</scope>
    <source>
        <strain evidence="3 4">H3C3</strain>
    </source>
</reference>
<dbReference type="Gene3D" id="2.130.10.10">
    <property type="entry name" value="YVTN repeat-like/Quinoprotein amine dehydrogenase"/>
    <property type="match status" value="1"/>
</dbReference>
<evidence type="ECO:0000313" key="4">
    <source>
        <dbReference type="Proteomes" id="UP000294513"/>
    </source>
</evidence>
<dbReference type="InterPro" id="IPR011044">
    <property type="entry name" value="Quino_amine_DH_bsu"/>
</dbReference>
<dbReference type="Proteomes" id="UP000294513">
    <property type="component" value="Unassembled WGS sequence"/>
</dbReference>
<name>A0A4R5BKL8_9ACTN</name>
<dbReference type="InterPro" id="IPR015943">
    <property type="entry name" value="WD40/YVTN_repeat-like_dom_sf"/>
</dbReference>
<proteinExistence type="predicted"/>
<dbReference type="AlphaFoldDB" id="A0A4R5BKL8"/>
<keyword evidence="2" id="KW-1133">Transmembrane helix</keyword>
<comment type="caution">
    <text evidence="3">The sequence shown here is derived from an EMBL/GenBank/DDBJ whole genome shotgun (WGS) entry which is preliminary data.</text>
</comment>
<feature type="compositionally biased region" description="Low complexity" evidence="1">
    <location>
        <begin position="76"/>
        <end position="91"/>
    </location>
</feature>
<gene>
    <name evidence="3" type="ORF">E1298_17500</name>
</gene>
<keyword evidence="4" id="KW-1185">Reference proteome</keyword>
<dbReference type="EMBL" id="SMKU01000081">
    <property type="protein sequence ID" value="TDD86375.1"/>
    <property type="molecule type" value="Genomic_DNA"/>
</dbReference>